<name>A0ABV9KHQ7_9RHOB</name>
<organism evidence="2 3">
    <name type="scientific">Seohaeicola nanhaiensis</name>
    <dbReference type="NCBI Taxonomy" id="1387282"/>
    <lineage>
        <taxon>Bacteria</taxon>
        <taxon>Pseudomonadati</taxon>
        <taxon>Pseudomonadota</taxon>
        <taxon>Alphaproteobacteria</taxon>
        <taxon>Rhodobacterales</taxon>
        <taxon>Roseobacteraceae</taxon>
        <taxon>Seohaeicola</taxon>
    </lineage>
</organism>
<dbReference type="InterPro" id="IPR045622">
    <property type="entry name" value="DUF6441"/>
</dbReference>
<evidence type="ECO:0000313" key="3">
    <source>
        <dbReference type="Proteomes" id="UP001595973"/>
    </source>
</evidence>
<dbReference type="Pfam" id="PF20039">
    <property type="entry name" value="DUF6441"/>
    <property type="match status" value="1"/>
</dbReference>
<dbReference type="RefSeq" id="WP_380718120.1">
    <property type="nucleotide sequence ID" value="NZ_JBHSGI010000018.1"/>
</dbReference>
<proteinExistence type="predicted"/>
<comment type="caution">
    <text evidence="2">The sequence shown here is derived from an EMBL/GenBank/DDBJ whole genome shotgun (WGS) entry which is preliminary data.</text>
</comment>
<dbReference type="Proteomes" id="UP001595973">
    <property type="component" value="Unassembled WGS sequence"/>
</dbReference>
<feature type="non-terminal residue" evidence="2">
    <location>
        <position position="97"/>
    </location>
</feature>
<sequence>MRLDLDVTASLAEQLEKEIVDGERAVTRVMQRAAKLLKDSWRQDVEGAGLGGRLAKTIRGDAFPRGGASLNAAALVYTKAPVIIDAHETGPLIRSKD</sequence>
<reference evidence="2" key="3">
    <citation type="submission" date="2024-09" db="EMBL/GenBank/DDBJ databases">
        <authorList>
            <person name="Sun Q."/>
            <person name="Mori K."/>
        </authorList>
    </citation>
    <scope>NUCLEOTIDE SEQUENCE</scope>
    <source>
        <strain evidence="2">CGMCC 1.12759</strain>
    </source>
</reference>
<reference evidence="2" key="1">
    <citation type="journal article" date="2014" name="Int. J. Syst. Evol. Microbiol.">
        <title>Complete genome of a new Firmicutes species belonging to the dominant human colonic microbiota ('Ruminococcus bicirculans') reveals two chromosomes and a selective capacity to utilize plant glucans.</title>
        <authorList>
            <consortium name="NISC Comparative Sequencing Program"/>
            <person name="Wegmann U."/>
            <person name="Louis P."/>
            <person name="Goesmann A."/>
            <person name="Henrissat B."/>
            <person name="Duncan S.H."/>
            <person name="Flint H.J."/>
        </authorList>
    </citation>
    <scope>NUCLEOTIDE SEQUENCE</scope>
    <source>
        <strain evidence="2">CGMCC 1.12759</strain>
    </source>
</reference>
<dbReference type="EMBL" id="JBHSGI010000020">
    <property type="protein sequence ID" value="MFC4669692.1"/>
    <property type="molecule type" value="Genomic_DNA"/>
</dbReference>
<evidence type="ECO:0000313" key="2">
    <source>
        <dbReference type="EMBL" id="MFC4669692.1"/>
    </source>
</evidence>
<dbReference type="EMBL" id="JBHSGI010000018">
    <property type="protein sequence ID" value="MFC4669683.1"/>
    <property type="molecule type" value="Genomic_DNA"/>
</dbReference>
<protein>
    <submittedName>
        <fullName evidence="2">DUF6441 family protein</fullName>
    </submittedName>
</protein>
<keyword evidence="3" id="KW-1185">Reference proteome</keyword>
<reference evidence="3" key="2">
    <citation type="journal article" date="2019" name="Int. J. Syst. Evol. Microbiol.">
        <title>The Global Catalogue of Microorganisms (GCM) 10K type strain sequencing project: providing services to taxonomists for standard genome sequencing and annotation.</title>
        <authorList>
            <consortium name="The Broad Institute Genomics Platform"/>
            <consortium name="The Broad Institute Genome Sequencing Center for Infectious Disease"/>
            <person name="Wu L."/>
            <person name="Ma J."/>
        </authorList>
    </citation>
    <scope>NUCLEOTIDE SEQUENCE [LARGE SCALE GENOMIC DNA]</scope>
    <source>
        <strain evidence="3">CGMCC 4.7283</strain>
    </source>
</reference>
<gene>
    <name evidence="1" type="ORF">ACFO5X_14055</name>
    <name evidence="2" type="ORF">ACFO5X_14100</name>
</gene>
<evidence type="ECO:0000313" key="1">
    <source>
        <dbReference type="EMBL" id="MFC4669683.1"/>
    </source>
</evidence>
<accession>A0ABV9KHQ7</accession>